<accession>A0A449AYT7</accession>
<name>A0A449AYT7_9BACT</name>
<protein>
    <submittedName>
        <fullName evidence="1">Uncharacterized protein</fullName>
    </submittedName>
</protein>
<keyword evidence="2" id="KW-1185">Reference proteome</keyword>
<evidence type="ECO:0000313" key="1">
    <source>
        <dbReference type="EMBL" id="VEU72671.1"/>
    </source>
</evidence>
<dbReference type="AlphaFoldDB" id="A0A449AYT7"/>
<dbReference type="KEGG" id="mgal:NCTC10186_00138"/>
<reference evidence="1 2" key="1">
    <citation type="submission" date="2019-01" db="EMBL/GenBank/DDBJ databases">
        <authorList>
            <consortium name="Pathogen Informatics"/>
        </authorList>
    </citation>
    <scope>NUCLEOTIDE SEQUENCE [LARGE SCALE GENOMIC DNA]</scope>
    <source>
        <strain evidence="1 2">NCTC10186</strain>
    </source>
</reference>
<sequence>MFEKIKKYKFTFGVLAFFAFLTIAWGVGATINSHVKYISLNKVLGVKDKNLKIKKVNLHQNFNFELSEMNNGDDLKLIEEKAKKIFPSEIETYYQFINLLLIKKDSPIFQDKWGMKIETLDEEGIVILYLGFNYPKEVIFPFSDSRIYHSTFIFKGFKKKDRNKNSEYHQSENQIQFKIENSDQIFNGNFIANIQDSEYDYPKKWFLWTSAIKLKNYLSSENVQFKLIKNEEELSINAVKIIDGRNLIKIDLAKYQEQIGEKVLPLIDFAVWEINFETSEQAKLFTNILKSNKIFNSLYYDYNQEQIQNDYSLKEYNNNLWTFRDWYIPFIDDPKLIEINSQKYLDLTFGIKTQRNENYPKMIKINDQIWFKSTEQSNFFAWSIIRKSKLEQWYFNRKLTEIEKEIWSKWLEVEYDLKESIKNKIQEIYPNKQVEF</sequence>
<dbReference type="Proteomes" id="UP000289862">
    <property type="component" value="Chromosome"/>
</dbReference>
<evidence type="ECO:0000313" key="2">
    <source>
        <dbReference type="Proteomes" id="UP000289862"/>
    </source>
</evidence>
<gene>
    <name evidence="1" type="ORF">NCTC10186_00138</name>
</gene>
<dbReference type="RefSeq" id="WP_119571882.1">
    <property type="nucleotide sequence ID" value="NZ_LR215031.1"/>
</dbReference>
<proteinExistence type="predicted"/>
<organism evidence="1 2">
    <name type="scientific">Mycoplasmopsis gallopavonis</name>
    <dbReference type="NCBI Taxonomy" id="76629"/>
    <lineage>
        <taxon>Bacteria</taxon>
        <taxon>Bacillati</taxon>
        <taxon>Mycoplasmatota</taxon>
        <taxon>Mycoplasmoidales</taxon>
        <taxon>Metamycoplasmataceae</taxon>
        <taxon>Mycoplasmopsis</taxon>
    </lineage>
</organism>
<dbReference type="EMBL" id="LR215031">
    <property type="protein sequence ID" value="VEU72671.1"/>
    <property type="molecule type" value="Genomic_DNA"/>
</dbReference>